<gene>
    <name evidence="1" type="ORF">WR25_18950</name>
</gene>
<organism evidence="1 2">
    <name type="scientific">Diploscapter pachys</name>
    <dbReference type="NCBI Taxonomy" id="2018661"/>
    <lineage>
        <taxon>Eukaryota</taxon>
        <taxon>Metazoa</taxon>
        <taxon>Ecdysozoa</taxon>
        <taxon>Nematoda</taxon>
        <taxon>Chromadorea</taxon>
        <taxon>Rhabditida</taxon>
        <taxon>Rhabditina</taxon>
        <taxon>Rhabditomorpha</taxon>
        <taxon>Rhabditoidea</taxon>
        <taxon>Rhabditidae</taxon>
        <taxon>Diploscapter</taxon>
    </lineage>
</organism>
<name>A0A2A2KA46_9BILA</name>
<comment type="caution">
    <text evidence="1">The sequence shown here is derived from an EMBL/GenBank/DDBJ whole genome shotgun (WGS) entry which is preliminary data.</text>
</comment>
<evidence type="ECO:0000313" key="1">
    <source>
        <dbReference type="EMBL" id="PAV70866.1"/>
    </source>
</evidence>
<dbReference type="AlphaFoldDB" id="A0A2A2KA46"/>
<dbReference type="EMBL" id="LIAE01009182">
    <property type="protein sequence ID" value="PAV70866.1"/>
    <property type="molecule type" value="Genomic_DNA"/>
</dbReference>
<evidence type="ECO:0000313" key="2">
    <source>
        <dbReference type="Proteomes" id="UP000218231"/>
    </source>
</evidence>
<dbReference type="Proteomes" id="UP000218231">
    <property type="component" value="Unassembled WGS sequence"/>
</dbReference>
<proteinExistence type="predicted"/>
<sequence length="142" mass="14750">MGISLLPPRAALLEHRVLGIEQGLPEVDSYEIVIVHRPTADVMVKALAEAAVAIAVERAEPGQLCFVAGVGFVVVLGAAIGGDSDAEILVEAAAVRGEPWEPELVAGGEPLAAGCHGVFGGWMAHGRDSTLRGSSRSRMAFR</sequence>
<protein>
    <submittedName>
        <fullName evidence="1">Uncharacterized protein</fullName>
    </submittedName>
</protein>
<keyword evidence="2" id="KW-1185">Reference proteome</keyword>
<reference evidence="1 2" key="1">
    <citation type="journal article" date="2017" name="Curr. Biol.">
        <title>Genome architecture and evolution of a unichromosomal asexual nematode.</title>
        <authorList>
            <person name="Fradin H."/>
            <person name="Zegar C."/>
            <person name="Gutwein M."/>
            <person name="Lucas J."/>
            <person name="Kovtun M."/>
            <person name="Corcoran D."/>
            <person name="Baugh L.R."/>
            <person name="Kiontke K."/>
            <person name="Gunsalus K."/>
            <person name="Fitch D.H."/>
            <person name="Piano F."/>
        </authorList>
    </citation>
    <scope>NUCLEOTIDE SEQUENCE [LARGE SCALE GENOMIC DNA]</scope>
    <source>
        <strain evidence="1">PF1309</strain>
    </source>
</reference>
<accession>A0A2A2KA46</accession>